<organism evidence="1 2">
    <name type="scientific">Rhodococcus opacus</name>
    <name type="common">Nocardia opaca</name>
    <dbReference type="NCBI Taxonomy" id="37919"/>
    <lineage>
        <taxon>Bacteria</taxon>
        <taxon>Bacillati</taxon>
        <taxon>Actinomycetota</taxon>
        <taxon>Actinomycetes</taxon>
        <taxon>Mycobacteriales</taxon>
        <taxon>Nocardiaceae</taxon>
        <taxon>Rhodococcus</taxon>
    </lineage>
</organism>
<name>A0A2S8J1H3_RHOOP</name>
<proteinExistence type="predicted"/>
<gene>
    <name evidence="1" type="ORF">C5613_27305</name>
</gene>
<dbReference type="RefSeq" id="WP_105419193.1">
    <property type="nucleotide sequence ID" value="NZ_PUIO01000038.1"/>
</dbReference>
<dbReference type="AlphaFoldDB" id="A0A2S8J1H3"/>
<comment type="caution">
    <text evidence="1">The sequence shown here is derived from an EMBL/GenBank/DDBJ whole genome shotgun (WGS) entry which is preliminary data.</text>
</comment>
<protein>
    <submittedName>
        <fullName evidence="1">Uncharacterized protein</fullName>
    </submittedName>
</protein>
<accession>A0A2S8J1H3</accession>
<dbReference type="EMBL" id="PUIO01000038">
    <property type="protein sequence ID" value="PQP20878.1"/>
    <property type="molecule type" value="Genomic_DNA"/>
</dbReference>
<dbReference type="Proteomes" id="UP000239290">
    <property type="component" value="Unassembled WGS sequence"/>
</dbReference>
<sequence>MTTIPPRPGPEAAVALLRALADRAARAECAGILSAWERSGTTADHDELVLERATRDLDRTPGSGDRAAARVRAVVDGAAHGRSDPEWP</sequence>
<reference evidence="2" key="1">
    <citation type="submission" date="2018-02" db="EMBL/GenBank/DDBJ databases">
        <title>Draft genome sequencing of Rhodococcus opacus KU647198.</title>
        <authorList>
            <person name="Zheng B.-X."/>
        </authorList>
    </citation>
    <scope>NUCLEOTIDE SEQUENCE [LARGE SCALE GENOMIC DNA]</scope>
    <source>
        <strain evidence="2">04-OD7</strain>
    </source>
</reference>
<evidence type="ECO:0000313" key="2">
    <source>
        <dbReference type="Proteomes" id="UP000239290"/>
    </source>
</evidence>
<evidence type="ECO:0000313" key="1">
    <source>
        <dbReference type="EMBL" id="PQP20878.1"/>
    </source>
</evidence>